<sequence length="205" mass="24256">MDKSISKNPGAFSESDRLGKLHQVLHMTINEMTDKALRPMKDGTLKSFFKNPHDYLNSFQYFLNVSRYSLPKLPEYLQNDAYRKQKDLYGCQQIADYLNNIMMKIGELMKENEGKKQWIPVYREFFYQALIATSKAKVIEQLLGFRYHDRELEIYKEHLNNTISALEDITFVLVQLFANGFVDGRNHNIKDLKEADYEKLYIKYQ</sequence>
<accession>A0A9N9B1G7</accession>
<dbReference type="OrthoDB" id="10447536at2759"/>
<evidence type="ECO:0000313" key="1">
    <source>
        <dbReference type="EMBL" id="CAG8547837.1"/>
    </source>
</evidence>
<dbReference type="AlphaFoldDB" id="A0A9N9B1G7"/>
<evidence type="ECO:0000313" key="2">
    <source>
        <dbReference type="Proteomes" id="UP000789706"/>
    </source>
</evidence>
<reference evidence="1" key="1">
    <citation type="submission" date="2021-06" db="EMBL/GenBank/DDBJ databases">
        <authorList>
            <person name="Kallberg Y."/>
            <person name="Tangrot J."/>
            <person name="Rosling A."/>
        </authorList>
    </citation>
    <scope>NUCLEOTIDE SEQUENCE</scope>
    <source>
        <strain evidence="1">AZ414A</strain>
    </source>
</reference>
<name>A0A9N9B1G7_9GLOM</name>
<keyword evidence="2" id="KW-1185">Reference proteome</keyword>
<dbReference type="Proteomes" id="UP000789706">
    <property type="component" value="Unassembled WGS sequence"/>
</dbReference>
<organism evidence="1 2">
    <name type="scientific">Diversispora eburnea</name>
    <dbReference type="NCBI Taxonomy" id="1213867"/>
    <lineage>
        <taxon>Eukaryota</taxon>
        <taxon>Fungi</taxon>
        <taxon>Fungi incertae sedis</taxon>
        <taxon>Mucoromycota</taxon>
        <taxon>Glomeromycotina</taxon>
        <taxon>Glomeromycetes</taxon>
        <taxon>Diversisporales</taxon>
        <taxon>Diversisporaceae</taxon>
        <taxon>Diversispora</taxon>
    </lineage>
</organism>
<protein>
    <submittedName>
        <fullName evidence="1">3998_t:CDS:1</fullName>
    </submittedName>
</protein>
<proteinExistence type="predicted"/>
<gene>
    <name evidence="1" type="ORF">DEBURN_LOCUS6948</name>
</gene>
<dbReference type="EMBL" id="CAJVPK010000771">
    <property type="protein sequence ID" value="CAG8547837.1"/>
    <property type="molecule type" value="Genomic_DNA"/>
</dbReference>
<comment type="caution">
    <text evidence="1">The sequence shown here is derived from an EMBL/GenBank/DDBJ whole genome shotgun (WGS) entry which is preliminary data.</text>
</comment>